<dbReference type="AlphaFoldDB" id="A0A0E9PWB0"/>
<protein>
    <submittedName>
        <fullName evidence="1">Uncharacterized protein</fullName>
    </submittedName>
</protein>
<organism evidence="1">
    <name type="scientific">Anguilla anguilla</name>
    <name type="common">European freshwater eel</name>
    <name type="synonym">Muraena anguilla</name>
    <dbReference type="NCBI Taxonomy" id="7936"/>
    <lineage>
        <taxon>Eukaryota</taxon>
        <taxon>Metazoa</taxon>
        <taxon>Chordata</taxon>
        <taxon>Craniata</taxon>
        <taxon>Vertebrata</taxon>
        <taxon>Euteleostomi</taxon>
        <taxon>Actinopterygii</taxon>
        <taxon>Neopterygii</taxon>
        <taxon>Teleostei</taxon>
        <taxon>Anguilliformes</taxon>
        <taxon>Anguillidae</taxon>
        <taxon>Anguilla</taxon>
    </lineage>
</organism>
<dbReference type="EMBL" id="GBXM01100207">
    <property type="protein sequence ID" value="JAH08370.1"/>
    <property type="molecule type" value="Transcribed_RNA"/>
</dbReference>
<evidence type="ECO:0000313" key="1">
    <source>
        <dbReference type="EMBL" id="JAH08370.1"/>
    </source>
</evidence>
<name>A0A0E9PWB0_ANGAN</name>
<reference evidence="1" key="1">
    <citation type="submission" date="2014-11" db="EMBL/GenBank/DDBJ databases">
        <authorList>
            <person name="Amaro Gonzalez C."/>
        </authorList>
    </citation>
    <scope>NUCLEOTIDE SEQUENCE</scope>
</reference>
<sequence>MGGLPLHCEARTAALIQGDDLRFPTYPEGGSAQTVWRSALP</sequence>
<accession>A0A0E9PWB0</accession>
<proteinExistence type="predicted"/>
<reference evidence="1" key="2">
    <citation type="journal article" date="2015" name="Fish Shellfish Immunol.">
        <title>Early steps in the European eel (Anguilla anguilla)-Vibrio vulnificus interaction in the gills: Role of the RtxA13 toxin.</title>
        <authorList>
            <person name="Callol A."/>
            <person name="Pajuelo D."/>
            <person name="Ebbesson L."/>
            <person name="Teles M."/>
            <person name="MacKenzie S."/>
            <person name="Amaro C."/>
        </authorList>
    </citation>
    <scope>NUCLEOTIDE SEQUENCE</scope>
</reference>